<protein>
    <submittedName>
        <fullName evidence="6">Sigma-70 family RNA polymerase sigma factor</fullName>
    </submittedName>
</protein>
<dbReference type="InterPro" id="IPR039425">
    <property type="entry name" value="RNA_pol_sigma-70-like"/>
</dbReference>
<accession>A0A3N4MDW3</accession>
<dbReference type="SUPFAM" id="SSF88946">
    <property type="entry name" value="Sigma2 domain of RNA polymerase sigma factors"/>
    <property type="match status" value="1"/>
</dbReference>
<dbReference type="OrthoDB" id="9150024at2"/>
<dbReference type="InterPro" id="IPR014284">
    <property type="entry name" value="RNA_pol_sigma-70_dom"/>
</dbReference>
<dbReference type="SUPFAM" id="SSF88659">
    <property type="entry name" value="Sigma3 and sigma4 domains of RNA polymerase sigma factors"/>
    <property type="match status" value="1"/>
</dbReference>
<name>A0A3N4MDW3_9BACT</name>
<dbReference type="PANTHER" id="PTHR43133:SF46">
    <property type="entry name" value="RNA POLYMERASE SIGMA-70 FACTOR ECF SUBFAMILY"/>
    <property type="match status" value="1"/>
</dbReference>
<dbReference type="InterPro" id="IPR013324">
    <property type="entry name" value="RNA_pol_sigma_r3/r4-like"/>
</dbReference>
<dbReference type="Gene3D" id="1.10.10.10">
    <property type="entry name" value="Winged helix-like DNA-binding domain superfamily/Winged helix DNA-binding domain"/>
    <property type="match status" value="1"/>
</dbReference>
<evidence type="ECO:0000256" key="2">
    <source>
        <dbReference type="ARBA" id="ARBA00023015"/>
    </source>
</evidence>
<organism evidence="6 7">
    <name type="scientific">Chitinophaga barathri</name>
    <dbReference type="NCBI Taxonomy" id="1647451"/>
    <lineage>
        <taxon>Bacteria</taxon>
        <taxon>Pseudomonadati</taxon>
        <taxon>Bacteroidota</taxon>
        <taxon>Chitinophagia</taxon>
        <taxon>Chitinophagales</taxon>
        <taxon>Chitinophagaceae</taxon>
        <taxon>Chitinophaga</taxon>
    </lineage>
</organism>
<evidence type="ECO:0000256" key="1">
    <source>
        <dbReference type="ARBA" id="ARBA00010641"/>
    </source>
</evidence>
<keyword evidence="3" id="KW-0731">Sigma factor</keyword>
<dbReference type="InterPro" id="IPR013249">
    <property type="entry name" value="RNA_pol_sigma70_r4_t2"/>
</dbReference>
<dbReference type="InterPro" id="IPR013325">
    <property type="entry name" value="RNA_pol_sigma_r2"/>
</dbReference>
<keyword evidence="4" id="KW-0804">Transcription</keyword>
<dbReference type="Proteomes" id="UP000279089">
    <property type="component" value="Unassembled WGS sequence"/>
</dbReference>
<evidence type="ECO:0000256" key="4">
    <source>
        <dbReference type="ARBA" id="ARBA00023163"/>
    </source>
</evidence>
<feature type="domain" description="RNA polymerase sigma factor 70 region 4 type 2" evidence="5">
    <location>
        <begin position="128"/>
        <end position="179"/>
    </location>
</feature>
<dbReference type="Pfam" id="PF08281">
    <property type="entry name" value="Sigma70_r4_2"/>
    <property type="match status" value="1"/>
</dbReference>
<comment type="similarity">
    <text evidence="1">Belongs to the sigma-70 factor family. ECF subfamily.</text>
</comment>
<dbReference type="AlphaFoldDB" id="A0A3N4MDW3"/>
<dbReference type="GO" id="GO:0003677">
    <property type="term" value="F:DNA binding"/>
    <property type="evidence" value="ECO:0007669"/>
    <property type="project" value="InterPro"/>
</dbReference>
<dbReference type="GO" id="GO:0016987">
    <property type="term" value="F:sigma factor activity"/>
    <property type="evidence" value="ECO:0007669"/>
    <property type="project" value="UniProtKB-KW"/>
</dbReference>
<dbReference type="Gene3D" id="1.10.1740.10">
    <property type="match status" value="1"/>
</dbReference>
<reference evidence="7" key="1">
    <citation type="submission" date="2018-11" db="EMBL/GenBank/DDBJ databases">
        <title>Chitinophaga lutea sp.nov., isolate from arsenic contaminated soil.</title>
        <authorList>
            <person name="Zong Y."/>
        </authorList>
    </citation>
    <scope>NUCLEOTIDE SEQUENCE [LARGE SCALE GENOMIC DNA]</scope>
    <source>
        <strain evidence="7">YLT18</strain>
    </source>
</reference>
<dbReference type="NCBIfam" id="TIGR02937">
    <property type="entry name" value="sigma70-ECF"/>
    <property type="match status" value="1"/>
</dbReference>
<dbReference type="EMBL" id="RMBX01000003">
    <property type="protein sequence ID" value="RPD42084.1"/>
    <property type="molecule type" value="Genomic_DNA"/>
</dbReference>
<evidence type="ECO:0000313" key="7">
    <source>
        <dbReference type="Proteomes" id="UP000279089"/>
    </source>
</evidence>
<keyword evidence="2" id="KW-0805">Transcription regulation</keyword>
<keyword evidence="7" id="KW-1185">Reference proteome</keyword>
<comment type="caution">
    <text evidence="6">The sequence shown here is derived from an EMBL/GenBank/DDBJ whole genome shotgun (WGS) entry which is preliminary data.</text>
</comment>
<dbReference type="GO" id="GO:0006352">
    <property type="term" value="P:DNA-templated transcription initiation"/>
    <property type="evidence" value="ECO:0007669"/>
    <property type="project" value="InterPro"/>
</dbReference>
<evidence type="ECO:0000259" key="5">
    <source>
        <dbReference type="Pfam" id="PF08281"/>
    </source>
</evidence>
<dbReference type="PANTHER" id="PTHR43133">
    <property type="entry name" value="RNA POLYMERASE ECF-TYPE SIGMA FACTO"/>
    <property type="match status" value="1"/>
</dbReference>
<gene>
    <name evidence="6" type="ORF">EG028_08015</name>
</gene>
<sequence length="202" mass="23612">MDFYYFFATRKVANSDMSSPLSEHIHQWYASFHVHLVKIALRWGYGEEESRDLVQQFFLDLMQKNLEYKGVLHPQAYLSRAFSRKLVDNYRREKQQQKAAGLIDIKAYEPSILESIVEIQSNEELIAKIKTAYNALPARCRKVIHLKFYEGLTTEQIAERTGWNSRTVYNNLYEGIKALRAELTKTDPRLKFAAIFSILPVL</sequence>
<dbReference type="InterPro" id="IPR036388">
    <property type="entry name" value="WH-like_DNA-bd_sf"/>
</dbReference>
<dbReference type="CDD" id="cd06171">
    <property type="entry name" value="Sigma70_r4"/>
    <property type="match status" value="1"/>
</dbReference>
<evidence type="ECO:0000313" key="6">
    <source>
        <dbReference type="EMBL" id="RPD42084.1"/>
    </source>
</evidence>
<evidence type="ECO:0000256" key="3">
    <source>
        <dbReference type="ARBA" id="ARBA00023082"/>
    </source>
</evidence>
<proteinExistence type="inferred from homology"/>